<dbReference type="OrthoDB" id="9997102at2759"/>
<dbReference type="PANTHER" id="PTHR43162">
    <property type="match status" value="1"/>
</dbReference>
<dbReference type="Proteomes" id="UP000243217">
    <property type="component" value="Unassembled WGS sequence"/>
</dbReference>
<dbReference type="AlphaFoldDB" id="A0A1V9YUE5"/>
<dbReference type="Gene3D" id="3.40.50.720">
    <property type="entry name" value="NAD(P)-binding Rossmann-like Domain"/>
    <property type="match status" value="1"/>
</dbReference>
<comment type="caution">
    <text evidence="2">The sequence shown here is derived from an EMBL/GenBank/DDBJ whole genome shotgun (WGS) entry which is preliminary data.</text>
</comment>
<evidence type="ECO:0000313" key="3">
    <source>
        <dbReference type="Proteomes" id="UP000243217"/>
    </source>
</evidence>
<dbReference type="EMBL" id="JNBS01002770">
    <property type="protein sequence ID" value="OQR89352.1"/>
    <property type="molecule type" value="Genomic_DNA"/>
</dbReference>
<proteinExistence type="predicted"/>
<gene>
    <name evidence="2" type="ORF">THRCLA_09784</name>
</gene>
<feature type="domain" description="NmrA-like" evidence="1">
    <location>
        <begin position="91"/>
        <end position="285"/>
    </location>
</feature>
<sequence length="299" mass="32835">MGIFVNGTSLFKPSSAAGALGRLVLSKASVPYHVATARVDYAQAIVEGRNAKALVLSAKADELAETMKRSGSNGLLLLPDAVDPSQWDATLKMLEAAQLAKLQHLILVSTAASAENSIVPSGKAWFKLECEAEKSNIPLTILHPTTLMQSFLHGNMHDMICGRTLSVTNNAAKIAFIDGYDVAQVINSVVAKPTENSSTYHLTGPAALSWQEVAATFSKHLCSPVHYSKFPLWAVQTSMWVKGKRPEEIQEVVNLSKYYEAQYESDTSNTIRELLGREPRSFDEFVKEHEEEWPLQKFA</sequence>
<dbReference type="Pfam" id="PF05368">
    <property type="entry name" value="NmrA"/>
    <property type="match status" value="1"/>
</dbReference>
<name>A0A1V9YUE5_9STRA</name>
<keyword evidence="3" id="KW-1185">Reference proteome</keyword>
<accession>A0A1V9YUE5</accession>
<evidence type="ECO:0000313" key="2">
    <source>
        <dbReference type="EMBL" id="OQR89352.1"/>
    </source>
</evidence>
<reference evidence="2 3" key="1">
    <citation type="journal article" date="2014" name="Genome Biol. Evol.">
        <title>The secreted proteins of Achlya hypogyna and Thraustotheca clavata identify the ancestral oomycete secretome and reveal gene acquisitions by horizontal gene transfer.</title>
        <authorList>
            <person name="Misner I."/>
            <person name="Blouin N."/>
            <person name="Leonard G."/>
            <person name="Richards T.A."/>
            <person name="Lane C.E."/>
        </authorList>
    </citation>
    <scope>NUCLEOTIDE SEQUENCE [LARGE SCALE GENOMIC DNA]</scope>
    <source>
        <strain evidence="2 3">ATCC 34112</strain>
    </source>
</reference>
<dbReference type="InterPro" id="IPR036291">
    <property type="entry name" value="NAD(P)-bd_dom_sf"/>
</dbReference>
<evidence type="ECO:0000259" key="1">
    <source>
        <dbReference type="Pfam" id="PF05368"/>
    </source>
</evidence>
<dbReference type="InterPro" id="IPR008030">
    <property type="entry name" value="NmrA-like"/>
</dbReference>
<dbReference type="InterPro" id="IPR051604">
    <property type="entry name" value="Ergot_Alk_Oxidoreductase"/>
</dbReference>
<protein>
    <recommendedName>
        <fullName evidence="1">NmrA-like domain-containing protein</fullName>
    </recommendedName>
</protein>
<dbReference type="SUPFAM" id="SSF51735">
    <property type="entry name" value="NAD(P)-binding Rossmann-fold domains"/>
    <property type="match status" value="1"/>
</dbReference>
<dbReference type="PANTHER" id="PTHR43162:SF1">
    <property type="entry name" value="PRESTALK A DIFFERENTIATION PROTEIN A"/>
    <property type="match status" value="1"/>
</dbReference>
<organism evidence="2 3">
    <name type="scientific">Thraustotheca clavata</name>
    <dbReference type="NCBI Taxonomy" id="74557"/>
    <lineage>
        <taxon>Eukaryota</taxon>
        <taxon>Sar</taxon>
        <taxon>Stramenopiles</taxon>
        <taxon>Oomycota</taxon>
        <taxon>Saprolegniomycetes</taxon>
        <taxon>Saprolegniales</taxon>
        <taxon>Achlyaceae</taxon>
        <taxon>Thraustotheca</taxon>
    </lineage>
</organism>